<accession>A0A7C5U6H4</accession>
<gene>
    <name evidence="1" type="ORF">ENM46_02405</name>
</gene>
<evidence type="ECO:0000313" key="1">
    <source>
        <dbReference type="EMBL" id="HHR33778.1"/>
    </source>
</evidence>
<reference evidence="1" key="1">
    <citation type="journal article" date="2020" name="mSystems">
        <title>Genome- and Community-Level Interaction Insights into Carbon Utilization and Element Cycling Functions of Hydrothermarchaeota in Hydrothermal Sediment.</title>
        <authorList>
            <person name="Zhou Z."/>
            <person name="Liu Y."/>
            <person name="Xu W."/>
            <person name="Pan J."/>
            <person name="Luo Z.H."/>
            <person name="Li M."/>
        </authorList>
    </citation>
    <scope>NUCLEOTIDE SEQUENCE [LARGE SCALE GENOMIC DNA]</scope>
    <source>
        <strain evidence="1">SpSt-1088</strain>
    </source>
</reference>
<dbReference type="AlphaFoldDB" id="A0A7C5U6H4"/>
<dbReference type="EMBL" id="DRXW01000160">
    <property type="protein sequence ID" value="HHR33778.1"/>
    <property type="molecule type" value="Genomic_DNA"/>
</dbReference>
<proteinExistence type="predicted"/>
<comment type="caution">
    <text evidence="1">The sequence shown here is derived from an EMBL/GenBank/DDBJ whole genome shotgun (WGS) entry which is preliminary data.</text>
</comment>
<organism evidence="1">
    <name type="scientific">Fervidobacterium nodosum</name>
    <dbReference type="NCBI Taxonomy" id="2424"/>
    <lineage>
        <taxon>Bacteria</taxon>
        <taxon>Thermotogati</taxon>
        <taxon>Thermotogota</taxon>
        <taxon>Thermotogae</taxon>
        <taxon>Thermotogales</taxon>
        <taxon>Fervidobacteriaceae</taxon>
        <taxon>Fervidobacterium</taxon>
    </lineage>
</organism>
<sequence length="170" mass="19931">MRLKIFFIILLFYLFTTYQLFAFINFGAGYSFSNENNWMLRIGYESDVFVANADYFIDTTWNVNAGFFFKTQMSFYIGPMINILNKFSTSNMKITYGPAFTLSYDQLEAKVGLLSDFSQGFQLTNFSENLYTQIRYYVPDPPGMKMRDKLYVELRYFSSHITILIGLLEP</sequence>
<evidence type="ECO:0008006" key="2">
    <source>
        <dbReference type="Google" id="ProtNLM"/>
    </source>
</evidence>
<name>A0A7C5U6H4_9BACT</name>
<protein>
    <recommendedName>
        <fullName evidence="2">Outer membrane protein beta-barrel domain-containing protein</fullName>
    </recommendedName>
</protein>